<dbReference type="RefSeq" id="WP_058022907.1">
    <property type="nucleotide sequence ID" value="NZ_CP013189.1"/>
</dbReference>
<keyword evidence="2" id="KW-1185">Reference proteome</keyword>
<protein>
    <recommendedName>
        <fullName evidence="3">MaoC-like domain-containing protein</fullName>
    </recommendedName>
</protein>
<sequence>MIGGVAYNQVPDSDNRIHSDELAREYGFSGALVPGVTVSAYLMQPAIEQWGIDWLNHGHAHVVVTSPLYDEAEFEVHSEWNGDSYSAELNSDGKKNANAIVSLKVDAVPADTARRGDPVMPDHYLGPQASYETMLSLQDRGCMAKAFLWSADHEMARYFRSQADMPALLRTDDAVSSGGFANMSFILGCANRHFAAVASMNPWVHLETRSQNFEAVPLGTQLISEMRILELFSRKGHEFADCQFNLFRADNGRCVCAIEQRAIYSLRPPGGRA</sequence>
<organism evidence="1 2">
    <name type="scientific">Pseudohongiella spirulinae</name>
    <dbReference type="NCBI Taxonomy" id="1249552"/>
    <lineage>
        <taxon>Bacteria</taxon>
        <taxon>Pseudomonadati</taxon>
        <taxon>Pseudomonadota</taxon>
        <taxon>Gammaproteobacteria</taxon>
        <taxon>Pseudomonadales</taxon>
        <taxon>Pseudohongiellaceae</taxon>
        <taxon>Pseudohongiella</taxon>
    </lineage>
</organism>
<dbReference type="Proteomes" id="UP000065641">
    <property type="component" value="Chromosome"/>
</dbReference>
<evidence type="ECO:0008006" key="3">
    <source>
        <dbReference type="Google" id="ProtNLM"/>
    </source>
</evidence>
<name>A0A0S2KHN0_9GAMM</name>
<dbReference type="OrthoDB" id="5174360at2"/>
<evidence type="ECO:0000313" key="1">
    <source>
        <dbReference type="EMBL" id="ALO47524.1"/>
    </source>
</evidence>
<accession>A0A0S2KHN0</accession>
<evidence type="ECO:0000313" key="2">
    <source>
        <dbReference type="Proteomes" id="UP000065641"/>
    </source>
</evidence>
<dbReference type="EMBL" id="CP013189">
    <property type="protein sequence ID" value="ALO47524.1"/>
    <property type="molecule type" value="Genomic_DNA"/>
</dbReference>
<dbReference type="AlphaFoldDB" id="A0A0S2KHN0"/>
<dbReference type="STRING" id="1249552.PS2015_2896"/>
<gene>
    <name evidence="1" type="ORF">PS2015_2896</name>
</gene>
<proteinExistence type="predicted"/>
<reference evidence="1 2" key="1">
    <citation type="submission" date="2015-11" db="EMBL/GenBank/DDBJ databases">
        <authorList>
            <person name="Zhang Y."/>
            <person name="Guo Z."/>
        </authorList>
    </citation>
    <scope>NUCLEOTIDE SEQUENCE [LARGE SCALE GENOMIC DNA]</scope>
    <source>
        <strain evidence="1 2">KCTC 32221</strain>
    </source>
</reference>
<dbReference type="KEGG" id="pspi:PS2015_2896"/>